<comment type="similarity">
    <text evidence="1">Belongs to the NAD(P)-dependent epimerase/dehydratase family.</text>
</comment>
<feature type="domain" description="NAD-dependent epimerase/dehydratase" evidence="2">
    <location>
        <begin position="12"/>
        <end position="205"/>
    </location>
</feature>
<organism evidence="3 4">
    <name type="scientific">Anaeramoeba ignava</name>
    <name type="common">Anaerobic marine amoeba</name>
    <dbReference type="NCBI Taxonomy" id="1746090"/>
    <lineage>
        <taxon>Eukaryota</taxon>
        <taxon>Metamonada</taxon>
        <taxon>Anaeramoebidae</taxon>
        <taxon>Anaeramoeba</taxon>
    </lineage>
</organism>
<dbReference type="OMA" id="HWHASPR"/>
<dbReference type="Gene3D" id="3.40.50.720">
    <property type="entry name" value="NAD(P)-binding Rossmann-like Domain"/>
    <property type="match status" value="1"/>
</dbReference>
<evidence type="ECO:0000313" key="3">
    <source>
        <dbReference type="EMBL" id="KAJ5066228.1"/>
    </source>
</evidence>
<reference evidence="3" key="1">
    <citation type="submission" date="2022-10" db="EMBL/GenBank/DDBJ databases">
        <title>Novel sulphate-reducing endosymbionts in the free-living metamonad Anaeramoeba.</title>
        <authorList>
            <person name="Jerlstrom-Hultqvist J."/>
            <person name="Cepicka I."/>
            <person name="Gallot-Lavallee L."/>
            <person name="Salas-Leiva D."/>
            <person name="Curtis B.A."/>
            <person name="Zahonova K."/>
            <person name="Pipaliya S."/>
            <person name="Dacks J."/>
            <person name="Roger A.J."/>
        </authorList>
    </citation>
    <scope>NUCLEOTIDE SEQUENCE</scope>
    <source>
        <strain evidence="3">BMAN</strain>
    </source>
</reference>
<dbReference type="SUPFAM" id="SSF51735">
    <property type="entry name" value="NAD(P)-binding Rossmann-fold domains"/>
    <property type="match status" value="1"/>
</dbReference>
<keyword evidence="4" id="KW-1185">Reference proteome</keyword>
<dbReference type="InterPro" id="IPR001509">
    <property type="entry name" value="Epimerase_deHydtase"/>
</dbReference>
<dbReference type="InterPro" id="IPR036291">
    <property type="entry name" value="NAD(P)-bd_dom_sf"/>
</dbReference>
<dbReference type="PANTHER" id="PTHR42687:SF1">
    <property type="entry name" value="L-THREONINE 3-DEHYDROGENASE, MITOCHONDRIAL"/>
    <property type="match status" value="1"/>
</dbReference>
<sequence>MSIKPAQTQKRILVTGSLGQIGTELVSRLRKAYGPENVIASDIKKPSKNHFSIDGPFEYGDVTNIDTLAQLIVKHNIDTVFHLATVLSALGEKMPDVALKVNATGIQNVLELSKSHKFQVIAPSTIAAFGPQTPKEQTPDITVQRPTTIYGVTKVYTELLGEYYQKRFGVDFRSLRLPGIISSEALPGGGTTDYAIEIFYEALTKGQYTYLSEVPENRLSQRTYNITAMSFTPKELADSIRKVKMPRFSISYNPDFRQKIADTWPKSIDDSIARRDWKWRPDYALDEMVKDMFEKLEPKVKKN</sequence>
<proteinExistence type="inferred from homology"/>
<dbReference type="PANTHER" id="PTHR42687">
    <property type="entry name" value="L-THREONINE 3-DEHYDROGENASE"/>
    <property type="match status" value="1"/>
</dbReference>
<dbReference type="EMBL" id="JAPDFW010000147">
    <property type="protein sequence ID" value="KAJ5066228.1"/>
    <property type="molecule type" value="Genomic_DNA"/>
</dbReference>
<dbReference type="AlphaFoldDB" id="A0A9Q0L5D7"/>
<dbReference type="Proteomes" id="UP001149090">
    <property type="component" value="Unassembled WGS sequence"/>
</dbReference>
<dbReference type="GO" id="GO:0008743">
    <property type="term" value="F:L-threonine 3-dehydrogenase activity"/>
    <property type="evidence" value="ECO:0007669"/>
    <property type="project" value="TreeGrafter"/>
</dbReference>
<dbReference type="Pfam" id="PF01370">
    <property type="entry name" value="Epimerase"/>
    <property type="match status" value="1"/>
</dbReference>
<name>A0A9Q0L5D7_ANAIG</name>
<dbReference type="InterPro" id="IPR051225">
    <property type="entry name" value="NAD(P)_epim/dehydratase"/>
</dbReference>
<gene>
    <name evidence="3" type="ORF">M0811_03561</name>
</gene>
<dbReference type="OrthoDB" id="331544at2759"/>
<comment type="caution">
    <text evidence="3">The sequence shown here is derived from an EMBL/GenBank/DDBJ whole genome shotgun (WGS) entry which is preliminary data.</text>
</comment>
<evidence type="ECO:0000256" key="1">
    <source>
        <dbReference type="ARBA" id="ARBA00007637"/>
    </source>
</evidence>
<dbReference type="GO" id="GO:0006567">
    <property type="term" value="P:L-threonine catabolic process"/>
    <property type="evidence" value="ECO:0007669"/>
    <property type="project" value="TreeGrafter"/>
</dbReference>
<protein>
    <submittedName>
        <fullName evidence="3">L-threonine 3-dehydrogenase</fullName>
    </submittedName>
</protein>
<evidence type="ECO:0000313" key="4">
    <source>
        <dbReference type="Proteomes" id="UP001149090"/>
    </source>
</evidence>
<evidence type="ECO:0000259" key="2">
    <source>
        <dbReference type="Pfam" id="PF01370"/>
    </source>
</evidence>
<accession>A0A9Q0L5D7</accession>